<feature type="region of interest" description="Disordered" evidence="6">
    <location>
        <begin position="444"/>
        <end position="467"/>
    </location>
</feature>
<evidence type="ECO:0000313" key="9">
    <source>
        <dbReference type="Proteomes" id="UP000008234"/>
    </source>
</evidence>
<dbReference type="GO" id="GO:0015093">
    <property type="term" value="F:ferrous iron transmembrane transporter activity"/>
    <property type="evidence" value="ECO:0007669"/>
    <property type="project" value="TreeGrafter"/>
</dbReference>
<dbReference type="PANTHER" id="PTHR31632:SF2">
    <property type="entry name" value="PLASMA MEMBRANE IRON PERMEASE"/>
    <property type="match status" value="1"/>
</dbReference>
<dbReference type="EMBL" id="CP001850">
    <property type="protein sequence ID" value="ADC91176.1"/>
    <property type="molecule type" value="Genomic_DNA"/>
</dbReference>
<evidence type="ECO:0000256" key="3">
    <source>
        <dbReference type="ARBA" id="ARBA00022692"/>
    </source>
</evidence>
<proteinExistence type="inferred from homology"/>
<reference evidence="9" key="1">
    <citation type="submission" date="2009-12" db="EMBL/GenBank/DDBJ databases">
        <title>Sequence of Clostridiales genomosp. BVAB3 str. UPII9-5.</title>
        <authorList>
            <person name="Madupu R."/>
            <person name="Durkin A.S."/>
            <person name="Torralba M."/>
            <person name="Methe B."/>
            <person name="Sutton G.G."/>
            <person name="Strausberg R.L."/>
            <person name="Nelson K.E."/>
        </authorList>
    </citation>
    <scope>NUCLEOTIDE SEQUENCE [LARGE SCALE GENOMIC DNA]</scope>
    <source>
        <strain evidence="9">UPII9-5</strain>
    </source>
</reference>
<evidence type="ECO:0000256" key="7">
    <source>
        <dbReference type="SAM" id="Phobius"/>
    </source>
</evidence>
<feature type="transmembrane region" description="Helical" evidence="7">
    <location>
        <begin position="403"/>
        <end position="422"/>
    </location>
</feature>
<dbReference type="AlphaFoldDB" id="D3R064"/>
<evidence type="ECO:0000256" key="4">
    <source>
        <dbReference type="ARBA" id="ARBA00022989"/>
    </source>
</evidence>
<dbReference type="KEGG" id="clo:HMPREF0868_0233"/>
<feature type="transmembrane region" description="Helical" evidence="7">
    <location>
        <begin position="207"/>
        <end position="228"/>
    </location>
</feature>
<dbReference type="eggNOG" id="COG0672">
    <property type="taxonomic scope" value="Bacteria"/>
</dbReference>
<dbReference type="InterPro" id="IPR004923">
    <property type="entry name" value="FTR1/Fip1/EfeU"/>
</dbReference>
<comment type="similarity">
    <text evidence="2">Belongs to the oxidase-dependent Fe transporter (OFeT) (TC 9.A.10.1) family.</text>
</comment>
<dbReference type="OrthoDB" id="8215804at2"/>
<dbReference type="GO" id="GO:0033573">
    <property type="term" value="C:high-affinity iron permease complex"/>
    <property type="evidence" value="ECO:0007669"/>
    <property type="project" value="InterPro"/>
</dbReference>
<feature type="transmembrane region" description="Helical" evidence="7">
    <location>
        <begin position="316"/>
        <end position="336"/>
    </location>
</feature>
<feature type="transmembrane region" description="Helical" evidence="7">
    <location>
        <begin position="348"/>
        <end position="365"/>
    </location>
</feature>
<name>D3R064_MAGIU</name>
<keyword evidence="4 7" id="KW-1133">Transmembrane helix</keyword>
<evidence type="ECO:0000256" key="6">
    <source>
        <dbReference type="SAM" id="MobiDB-lite"/>
    </source>
</evidence>
<sequence>MRNKTGLAMLLAVLLVMLLPLSSIVEAKTAKKKYANFQEVAIDMETCFQRAIKSIEDGDSKAAYKAMNDAYFGHYEIQGFEKYVMVNISAKRVSKIEGMFRDIKHSILGNIKKDNKEIINNIKTLSMCVCRDALILDGVVGEDAPEEEGLKVLKGTTVTADAGKVKLKSFFASFGLLIREGLEAILVCMAIITYLIKSGNKQLCKGVYLGMLAGVVGSGILAVLIDIALQGVGQELMEGWTMFLAVAVLFYVSHWMLHQSEEHAWNEYINKAVQKSIDKRNQYVLIGSAFLAVIREGAELILFYKATLSGGTSNGTYAFFGFVACAVVLAAIYFIMRYTTVRLPLRPFFLFTSILLFLMCFTFIGKGVQELTEAGFISGATTLPFMKGFNIPDLGFYDRAETMLPQMMIVIASLWLIIGNHVNRKRTIREAKANASAAVAAANDHAETPVTTAETVETTSAETATKA</sequence>
<dbReference type="RefSeq" id="WP_012994046.1">
    <property type="nucleotide sequence ID" value="NC_013895.2"/>
</dbReference>
<gene>
    <name evidence="8" type="ordered locus">HMPREF0868_0233</name>
</gene>
<accession>D3R064</accession>
<keyword evidence="3 7" id="KW-0812">Transmembrane</keyword>
<dbReference type="Proteomes" id="UP000008234">
    <property type="component" value="Chromosome"/>
</dbReference>
<protein>
    <submittedName>
        <fullName evidence="8">FTR1 family protein</fullName>
    </submittedName>
</protein>
<evidence type="ECO:0000256" key="1">
    <source>
        <dbReference type="ARBA" id="ARBA00004141"/>
    </source>
</evidence>
<feature type="transmembrane region" description="Helical" evidence="7">
    <location>
        <begin position="240"/>
        <end position="257"/>
    </location>
</feature>
<dbReference type="Pfam" id="PF03239">
    <property type="entry name" value="FTR1"/>
    <property type="match status" value="1"/>
</dbReference>
<evidence type="ECO:0000256" key="2">
    <source>
        <dbReference type="ARBA" id="ARBA00008333"/>
    </source>
</evidence>
<dbReference type="STRING" id="699246.HMPREF0868_0233"/>
<feature type="transmembrane region" description="Helical" evidence="7">
    <location>
        <begin position="170"/>
        <end position="195"/>
    </location>
</feature>
<evidence type="ECO:0000313" key="8">
    <source>
        <dbReference type="EMBL" id="ADC91176.1"/>
    </source>
</evidence>
<dbReference type="PANTHER" id="PTHR31632">
    <property type="entry name" value="IRON TRANSPORTER FTH1"/>
    <property type="match status" value="1"/>
</dbReference>
<keyword evidence="5 7" id="KW-0472">Membrane</keyword>
<dbReference type="HOGENOM" id="CLU_023979_2_0_9"/>
<comment type="subcellular location">
    <subcellularLocation>
        <location evidence="1">Membrane</location>
        <topology evidence="1">Multi-pass membrane protein</topology>
    </subcellularLocation>
</comment>
<keyword evidence="9" id="KW-1185">Reference proteome</keyword>
<evidence type="ECO:0000256" key="5">
    <source>
        <dbReference type="ARBA" id="ARBA00023136"/>
    </source>
</evidence>
<organism evidence="8 9">
    <name type="scientific">Mageeibacillus indolicus (strain UPII9-5)</name>
    <name type="common">Clostridiales genomosp. BVAB3 (strain UPII9-5)</name>
    <dbReference type="NCBI Taxonomy" id="699246"/>
    <lineage>
        <taxon>Bacteria</taxon>
        <taxon>Bacillati</taxon>
        <taxon>Bacillota</taxon>
        <taxon>Clostridia</taxon>
        <taxon>Eubacteriales</taxon>
        <taxon>Oscillospiraceae</taxon>
        <taxon>Mageeibacillus</taxon>
    </lineage>
</organism>